<organism evidence="1 2">
    <name type="scientific">Methanosarcina horonobensis HB-1 = JCM 15518</name>
    <dbReference type="NCBI Taxonomy" id="1434110"/>
    <lineage>
        <taxon>Archaea</taxon>
        <taxon>Methanobacteriati</taxon>
        <taxon>Methanobacteriota</taxon>
        <taxon>Stenosarchaea group</taxon>
        <taxon>Methanomicrobia</taxon>
        <taxon>Methanosarcinales</taxon>
        <taxon>Methanosarcinaceae</taxon>
        <taxon>Methanosarcina</taxon>
    </lineage>
</organism>
<keyword evidence="2" id="KW-1185">Reference proteome</keyword>
<protein>
    <submittedName>
        <fullName evidence="1">Cell surface protein</fullName>
    </submittedName>
</protein>
<dbReference type="EMBL" id="CP009516">
    <property type="protein sequence ID" value="AKB79040.1"/>
    <property type="molecule type" value="Genomic_DNA"/>
</dbReference>
<dbReference type="InterPro" id="IPR011050">
    <property type="entry name" value="Pectin_lyase_fold/virulence"/>
</dbReference>
<dbReference type="Gene3D" id="2.160.20.10">
    <property type="entry name" value="Single-stranded right-handed beta-helix, Pectin lyase-like"/>
    <property type="match status" value="1"/>
</dbReference>
<dbReference type="SUPFAM" id="SSF51126">
    <property type="entry name" value="Pectin lyase-like"/>
    <property type="match status" value="1"/>
</dbReference>
<gene>
    <name evidence="1" type="ORF">MSHOH_2557</name>
</gene>
<sequence length="83" mass="9215">MVYFSNIKDNEIHSANPVNINVHPGDSIQQAINSAKPGDTVIVYAGMYKENLVVDKSLIIVSKLEESTDTIIQAANTRKTYFM</sequence>
<dbReference type="GeneID" id="70784901"/>
<accession>A0A0E3WV08</accession>
<name>A0A0E3WV08_9EURY</name>
<dbReference type="HOGENOM" id="CLU_2534700_0_0_2"/>
<dbReference type="KEGG" id="mhor:MSHOH_2557"/>
<dbReference type="Proteomes" id="UP000033101">
    <property type="component" value="Chromosome"/>
</dbReference>
<dbReference type="AlphaFoldDB" id="A0A0E3WV08"/>
<dbReference type="PATRIC" id="fig|1434110.4.peg.3288"/>
<dbReference type="InterPro" id="IPR012334">
    <property type="entry name" value="Pectin_lyas_fold"/>
</dbReference>
<dbReference type="RefSeq" id="WP_048140410.1">
    <property type="nucleotide sequence ID" value="NZ_BBCW01000008.1"/>
</dbReference>
<proteinExistence type="predicted"/>
<reference evidence="1 2" key="1">
    <citation type="submission" date="2014-07" db="EMBL/GenBank/DDBJ databases">
        <title>Methanogenic archaea and the global carbon cycle.</title>
        <authorList>
            <person name="Henriksen J.R."/>
            <person name="Luke J."/>
            <person name="Reinhart S."/>
            <person name="Benedict M.N."/>
            <person name="Youngblut N.D."/>
            <person name="Metcalf M.E."/>
            <person name="Whitaker R.J."/>
            <person name="Metcalf W.W."/>
        </authorList>
    </citation>
    <scope>NUCLEOTIDE SEQUENCE [LARGE SCALE GENOMIC DNA]</scope>
    <source>
        <strain evidence="1 2">HB-1</strain>
    </source>
</reference>
<evidence type="ECO:0000313" key="2">
    <source>
        <dbReference type="Proteomes" id="UP000033101"/>
    </source>
</evidence>
<evidence type="ECO:0000313" key="1">
    <source>
        <dbReference type="EMBL" id="AKB79040.1"/>
    </source>
</evidence>